<dbReference type="EMBL" id="MT142105">
    <property type="protein sequence ID" value="QJA74551.1"/>
    <property type="molecule type" value="Genomic_DNA"/>
</dbReference>
<dbReference type="EMBL" id="MT143463">
    <property type="protein sequence ID" value="QJA97104.1"/>
    <property type="molecule type" value="Genomic_DNA"/>
</dbReference>
<reference evidence="3" key="1">
    <citation type="submission" date="2020-03" db="EMBL/GenBank/DDBJ databases">
        <title>The deep terrestrial virosphere.</title>
        <authorList>
            <person name="Holmfeldt K."/>
            <person name="Nilsson E."/>
            <person name="Simone D."/>
            <person name="Lopez-Fernandez M."/>
            <person name="Wu X."/>
            <person name="de Brujin I."/>
            <person name="Lundin D."/>
            <person name="Andersson A."/>
            <person name="Bertilsson S."/>
            <person name="Dopson M."/>
        </authorList>
    </citation>
    <scope>NUCLEOTIDE SEQUENCE</scope>
    <source>
        <strain evidence="1">MM415A01969</strain>
        <strain evidence="3">MM415B06691</strain>
        <strain evidence="2">MM415B07680</strain>
    </source>
</reference>
<proteinExistence type="predicted"/>
<evidence type="ECO:0000313" key="2">
    <source>
        <dbReference type="EMBL" id="QJA96692.1"/>
    </source>
</evidence>
<accession>A0A6M3LU82</accession>
<dbReference type="EMBL" id="MT143424">
    <property type="protein sequence ID" value="QJA96692.1"/>
    <property type="molecule type" value="Genomic_DNA"/>
</dbReference>
<organism evidence="3">
    <name type="scientific">viral metagenome</name>
    <dbReference type="NCBI Taxonomy" id="1070528"/>
    <lineage>
        <taxon>unclassified sequences</taxon>
        <taxon>metagenomes</taxon>
        <taxon>organismal metagenomes</taxon>
    </lineage>
</organism>
<sequence length="70" mass="7881">MIFAVDGRENTVTINNGQRVDEPPIIIHASTVCTGQYTDYEITVPKTAEIRRGKKKLANNGNPYTVRIYK</sequence>
<dbReference type="AlphaFoldDB" id="A0A6M3LU82"/>
<evidence type="ECO:0000313" key="1">
    <source>
        <dbReference type="EMBL" id="QJA74551.1"/>
    </source>
</evidence>
<gene>
    <name evidence="1" type="ORF">MM415A01969_0013</name>
    <name evidence="3" type="ORF">MM415B06691_0001</name>
    <name evidence="2" type="ORF">MM415B07680_0010</name>
</gene>
<name>A0A6M3LU82_9ZZZZ</name>
<evidence type="ECO:0000313" key="3">
    <source>
        <dbReference type="EMBL" id="QJA97104.1"/>
    </source>
</evidence>
<protein>
    <submittedName>
        <fullName evidence="3">Uncharacterized protein</fullName>
    </submittedName>
</protein>